<dbReference type="GO" id="GO:0019120">
    <property type="term" value="F:hydrolase activity, acting on acid halide bonds, in C-halide compounds"/>
    <property type="evidence" value="ECO:0007669"/>
    <property type="project" value="InterPro"/>
</dbReference>
<reference evidence="2 3" key="1">
    <citation type="submission" date="2017-09" db="EMBL/GenBank/DDBJ databases">
        <title>Comparative genomics of rhizobia isolated from Phaseolus vulgaris in China.</title>
        <authorList>
            <person name="Tong W."/>
        </authorList>
    </citation>
    <scope>NUCLEOTIDE SEQUENCE [LARGE SCALE GENOMIC DNA]</scope>
    <source>
        <strain evidence="2 3">C5</strain>
    </source>
</reference>
<dbReference type="RefSeq" id="WP_097612113.1">
    <property type="nucleotide sequence ID" value="NZ_NWSV01000005.1"/>
</dbReference>
<evidence type="ECO:0000313" key="2">
    <source>
        <dbReference type="EMBL" id="PDT04400.1"/>
    </source>
</evidence>
<proteinExistence type="predicted"/>
<dbReference type="PANTHER" id="PTHR43316:SF3">
    <property type="entry name" value="HALOACID DEHALOGENASE, TYPE II (AFU_ORTHOLOGUE AFUA_2G07750)-RELATED"/>
    <property type="match status" value="1"/>
</dbReference>
<evidence type="ECO:0000256" key="1">
    <source>
        <dbReference type="ARBA" id="ARBA00022801"/>
    </source>
</evidence>
<organism evidence="2 3">
    <name type="scientific">Rhizobium chutanense</name>
    <dbReference type="NCBI Taxonomy" id="2035448"/>
    <lineage>
        <taxon>Bacteria</taxon>
        <taxon>Pseudomonadati</taxon>
        <taxon>Pseudomonadota</taxon>
        <taxon>Alphaproteobacteria</taxon>
        <taxon>Hyphomicrobiales</taxon>
        <taxon>Rhizobiaceae</taxon>
        <taxon>Rhizobium/Agrobacterium group</taxon>
        <taxon>Rhizobium</taxon>
    </lineage>
</organism>
<keyword evidence="3" id="KW-1185">Reference proteome</keyword>
<dbReference type="InterPro" id="IPR036412">
    <property type="entry name" value="HAD-like_sf"/>
</dbReference>
<dbReference type="CDD" id="cd02588">
    <property type="entry name" value="HAD_L2-DEX"/>
    <property type="match status" value="1"/>
</dbReference>
<accession>A0A2A6JE31</accession>
<dbReference type="EMBL" id="NWSV01000005">
    <property type="protein sequence ID" value="PDT04400.1"/>
    <property type="molecule type" value="Genomic_DNA"/>
</dbReference>
<dbReference type="NCBIfam" id="TIGR01493">
    <property type="entry name" value="HAD-SF-IA-v2"/>
    <property type="match status" value="1"/>
</dbReference>
<dbReference type="NCBIfam" id="TIGR01428">
    <property type="entry name" value="HAD_type_II"/>
    <property type="match status" value="1"/>
</dbReference>
<gene>
    <name evidence="2" type="ORF">CO666_11090</name>
</gene>
<dbReference type="InterPro" id="IPR006439">
    <property type="entry name" value="HAD-SF_hydro_IA"/>
</dbReference>
<name>A0A2A6JE31_9HYPH</name>
<sequence>MTLLRPKYVTFDCYGTLTNFQMAEAARDLYGDQLDEAGMAEFIRNFAAYRLDEVLGDWKPYAAVVHNSLERSCKRNGVKFKDEDARMVYERVPSWGPHADVPAGLAKVAKEIPLVILSNAMNAQIMSNVEKLGAPFHAVYTAEQAQAYKPRLRAFEYMFDMLGCGPEDVVHCSSSFRYDLMSANDIGIKNKVWVNRRHEPANPFYGYVEIANISGLPGVFGL</sequence>
<comment type="caution">
    <text evidence="2">The sequence shown here is derived from an EMBL/GenBank/DDBJ whole genome shotgun (WGS) entry which is preliminary data.</text>
</comment>
<dbReference type="InterPro" id="IPR006328">
    <property type="entry name" value="2-HAD"/>
</dbReference>
<dbReference type="SUPFAM" id="SSF56784">
    <property type="entry name" value="HAD-like"/>
    <property type="match status" value="1"/>
</dbReference>
<dbReference type="InterPro" id="IPR051540">
    <property type="entry name" value="S-2-haloacid_dehalogenase"/>
</dbReference>
<dbReference type="Gene3D" id="1.10.150.750">
    <property type="match status" value="1"/>
</dbReference>
<dbReference type="Pfam" id="PF00702">
    <property type="entry name" value="Hydrolase"/>
    <property type="match status" value="1"/>
</dbReference>
<dbReference type="Gene3D" id="3.40.50.1000">
    <property type="entry name" value="HAD superfamily/HAD-like"/>
    <property type="match status" value="1"/>
</dbReference>
<dbReference type="Proteomes" id="UP000220768">
    <property type="component" value="Unassembled WGS sequence"/>
</dbReference>
<evidence type="ECO:0000313" key="3">
    <source>
        <dbReference type="Proteomes" id="UP000220768"/>
    </source>
</evidence>
<dbReference type="SFLD" id="SFLDS00003">
    <property type="entry name" value="Haloacid_Dehalogenase"/>
    <property type="match status" value="1"/>
</dbReference>
<dbReference type="SFLD" id="SFLDG01129">
    <property type="entry name" value="C1.5:_HAD__Beta-PGM__Phosphata"/>
    <property type="match status" value="1"/>
</dbReference>
<dbReference type="PANTHER" id="PTHR43316">
    <property type="entry name" value="HYDROLASE, HALOACID DELAHOGENASE-RELATED"/>
    <property type="match status" value="1"/>
</dbReference>
<protein>
    <submittedName>
        <fullName evidence="2">Haloacid dehalogenase type II</fullName>
    </submittedName>
</protein>
<keyword evidence="1" id="KW-0378">Hydrolase</keyword>
<dbReference type="AlphaFoldDB" id="A0A2A6JE31"/>
<dbReference type="InterPro" id="IPR023214">
    <property type="entry name" value="HAD_sf"/>
</dbReference>